<dbReference type="Pfam" id="PF00708">
    <property type="entry name" value="Acylphosphatase"/>
    <property type="match status" value="1"/>
</dbReference>
<dbReference type="PROSITE" id="PS51160">
    <property type="entry name" value="ACYLPHOSPHATASE_3"/>
    <property type="match status" value="1"/>
</dbReference>
<sequence length="171" mass="17768">MIPSLSADSRAGVMVVGFTEGLSVAVTGRVAARAGGRHRASDRAGKRRRIGTWGLLYVCNGTTLGSGLDGRMSAATPDETVGSIRLVAAVRGLVQGVGFRYRTRSRAEALGLSGWARNLPDGRVEVVAEGDRAACHDLADWLGGPQAPGRVDAVVVRVERARGDLAGFATG</sequence>
<evidence type="ECO:0000256" key="4">
    <source>
        <dbReference type="ARBA" id="ARBA00047645"/>
    </source>
</evidence>
<evidence type="ECO:0000313" key="10">
    <source>
        <dbReference type="Proteomes" id="UP000614996"/>
    </source>
</evidence>
<dbReference type="EMBL" id="BOPO01000132">
    <property type="protein sequence ID" value="GIL31237.1"/>
    <property type="molecule type" value="Genomic_DNA"/>
</dbReference>
<dbReference type="PANTHER" id="PTHR47268:SF4">
    <property type="entry name" value="ACYLPHOSPHATASE"/>
    <property type="match status" value="1"/>
</dbReference>
<dbReference type="GO" id="GO:0003998">
    <property type="term" value="F:acylphosphatase activity"/>
    <property type="evidence" value="ECO:0007669"/>
    <property type="project" value="UniProtKB-EC"/>
</dbReference>
<evidence type="ECO:0000256" key="7">
    <source>
        <dbReference type="RuleBase" id="RU004168"/>
    </source>
</evidence>
<evidence type="ECO:0000256" key="6">
    <source>
        <dbReference type="RuleBase" id="RU000553"/>
    </source>
</evidence>
<dbReference type="SUPFAM" id="SSF54975">
    <property type="entry name" value="Acylphosphatase/BLUF domain-like"/>
    <property type="match status" value="1"/>
</dbReference>
<dbReference type="PROSITE" id="PS00150">
    <property type="entry name" value="ACYLPHOSPHATASE_1"/>
    <property type="match status" value="1"/>
</dbReference>
<name>A0A8J4EN99_9ACTN</name>
<evidence type="ECO:0000256" key="2">
    <source>
        <dbReference type="ARBA" id="ARBA00012150"/>
    </source>
</evidence>
<dbReference type="InterPro" id="IPR017968">
    <property type="entry name" value="Acylphosphatase_CS"/>
</dbReference>
<dbReference type="EC" id="3.6.1.7" evidence="2 5"/>
<evidence type="ECO:0000313" key="9">
    <source>
        <dbReference type="EMBL" id="GIL31237.1"/>
    </source>
</evidence>
<organism evidence="9 10">
    <name type="scientific">Actinocatenispora comari</name>
    <dbReference type="NCBI Taxonomy" id="2807577"/>
    <lineage>
        <taxon>Bacteria</taxon>
        <taxon>Bacillati</taxon>
        <taxon>Actinomycetota</taxon>
        <taxon>Actinomycetes</taxon>
        <taxon>Micromonosporales</taxon>
        <taxon>Micromonosporaceae</taxon>
        <taxon>Actinocatenispora</taxon>
    </lineage>
</organism>
<evidence type="ECO:0000256" key="1">
    <source>
        <dbReference type="ARBA" id="ARBA00005614"/>
    </source>
</evidence>
<dbReference type="InterPro" id="IPR020456">
    <property type="entry name" value="Acylphosphatase"/>
</dbReference>
<dbReference type="NCBIfam" id="NF010997">
    <property type="entry name" value="PRK14422.1"/>
    <property type="match status" value="1"/>
</dbReference>
<reference evidence="10" key="1">
    <citation type="journal article" date="2021" name="Int. J. Syst. Evol. Microbiol.">
        <title>Actinocatenispora comari sp. nov., an endophytic actinomycete isolated from aerial parts of Comarum salesowianum.</title>
        <authorList>
            <person name="Oyunbileg N."/>
            <person name="Iizaka Y."/>
            <person name="Hamada M."/>
            <person name="Davaapurev B.O."/>
            <person name="Fukumoto A."/>
            <person name="Tsetseg B."/>
            <person name="Kato F."/>
            <person name="Tamura T."/>
            <person name="Batkhuu J."/>
            <person name="Anzai Y."/>
        </authorList>
    </citation>
    <scope>NUCLEOTIDE SEQUENCE [LARGE SCALE GENOMIC DNA]</scope>
    <source>
        <strain evidence="10">NUM-2625</strain>
    </source>
</reference>
<dbReference type="InterPro" id="IPR036046">
    <property type="entry name" value="Acylphosphatase-like_dom_sf"/>
</dbReference>
<dbReference type="InterPro" id="IPR001792">
    <property type="entry name" value="Acylphosphatase-like_dom"/>
</dbReference>
<feature type="active site" evidence="5">
    <location>
        <position position="118"/>
    </location>
</feature>
<dbReference type="AlphaFoldDB" id="A0A8J4EN99"/>
<accession>A0A8J4EN99</accession>
<feature type="domain" description="Acylphosphatase-like" evidence="8">
    <location>
        <begin position="85"/>
        <end position="171"/>
    </location>
</feature>
<keyword evidence="10" id="KW-1185">Reference proteome</keyword>
<comment type="caution">
    <text evidence="9">The sequence shown here is derived from an EMBL/GenBank/DDBJ whole genome shotgun (WGS) entry which is preliminary data.</text>
</comment>
<comment type="catalytic activity">
    <reaction evidence="4 5 6">
        <text>an acyl phosphate + H2O = a carboxylate + phosphate + H(+)</text>
        <dbReference type="Rhea" id="RHEA:14965"/>
        <dbReference type="ChEBI" id="CHEBI:15377"/>
        <dbReference type="ChEBI" id="CHEBI:15378"/>
        <dbReference type="ChEBI" id="CHEBI:29067"/>
        <dbReference type="ChEBI" id="CHEBI:43474"/>
        <dbReference type="ChEBI" id="CHEBI:59918"/>
        <dbReference type="EC" id="3.6.1.7"/>
    </reaction>
</comment>
<evidence type="ECO:0000256" key="5">
    <source>
        <dbReference type="PROSITE-ProRule" id="PRU00520"/>
    </source>
</evidence>
<dbReference type="PANTHER" id="PTHR47268">
    <property type="entry name" value="ACYLPHOSPHATASE"/>
    <property type="match status" value="1"/>
</dbReference>
<comment type="similarity">
    <text evidence="1 7">Belongs to the acylphosphatase family.</text>
</comment>
<gene>
    <name evidence="9" type="ORF">NUM_64910</name>
</gene>
<evidence type="ECO:0000256" key="3">
    <source>
        <dbReference type="ARBA" id="ARBA00015991"/>
    </source>
</evidence>
<dbReference type="Gene3D" id="3.30.70.100">
    <property type="match status" value="1"/>
</dbReference>
<dbReference type="Proteomes" id="UP000614996">
    <property type="component" value="Unassembled WGS sequence"/>
</dbReference>
<proteinExistence type="inferred from homology"/>
<evidence type="ECO:0000259" key="8">
    <source>
        <dbReference type="PROSITE" id="PS51160"/>
    </source>
</evidence>
<dbReference type="PROSITE" id="PS00151">
    <property type="entry name" value="ACYLPHOSPHATASE_2"/>
    <property type="match status" value="1"/>
</dbReference>
<feature type="active site" evidence="5">
    <location>
        <position position="100"/>
    </location>
</feature>
<keyword evidence="5 6" id="KW-0378">Hydrolase</keyword>
<protein>
    <recommendedName>
        <fullName evidence="3 5">Acylphosphatase</fullName>
        <ecNumber evidence="2 5">3.6.1.7</ecNumber>
    </recommendedName>
</protein>